<protein>
    <recommendedName>
        <fullName evidence="6">PknH-like protein</fullName>
    </recommendedName>
</protein>
<keyword evidence="5" id="KW-1185">Reference proteome</keyword>
<evidence type="ECO:0008006" key="6">
    <source>
        <dbReference type="Google" id="ProtNLM"/>
    </source>
</evidence>
<sequence>MVAKRPAVRRLGPAAALLSALTVTACSGVAGTPTPAEIDVRTLDVGAYNIEPADVEAIRTPNDGRILEGLRMAGAIAIPHQIDETFVHNWGTDVLESPAKAAQASAISSVNTPTLEKHGMIVAFDIGEGDRAFRSGTPALDIDANLTRVVLFRFPGEAAARDAAREMEALDFSVSPDNEPAPIPDHPGAHAHWRPGIRTIGATYAQGEIVVSVFAQHRTPDKDALADRVAQVLDAQIPLLEEFQPTPPDEIDELPRDPDAMLRRILVPGPAGQRLPISSREYGSWSGRATVHYRPLDNEEMAAAWDDGGVESVAQAFSTTLFRFRDNEAARAFGDAWADTVGGNVRAVDGPEGLPDVRCVERAASNDESALARCYVIYREHAAFVSGGTAENARQQAAAQYALLVNGA</sequence>
<gene>
    <name evidence="4" type="ORF">DFR74_104236</name>
</gene>
<keyword evidence="1" id="KW-0732">Signal</keyword>
<evidence type="ECO:0000259" key="2">
    <source>
        <dbReference type="Pfam" id="PF24088"/>
    </source>
</evidence>
<dbReference type="Pfam" id="PF24088">
    <property type="entry name" value="DUF7373"/>
    <property type="match status" value="1"/>
</dbReference>
<dbReference type="STRING" id="1210090.GCA_001613185_00703"/>
<feature type="domain" description="DUF7373" evidence="2">
    <location>
        <begin position="58"/>
        <end position="255"/>
    </location>
</feature>
<evidence type="ECO:0000256" key="1">
    <source>
        <dbReference type="SAM" id="SignalP"/>
    </source>
</evidence>
<feature type="domain" description="DUF7373" evidence="3">
    <location>
        <begin position="261"/>
        <end position="406"/>
    </location>
</feature>
<reference evidence="4 5" key="1">
    <citation type="submission" date="2018-06" db="EMBL/GenBank/DDBJ databases">
        <title>Genomic Encyclopedia of Type Strains, Phase IV (KMG-IV): sequencing the most valuable type-strain genomes for metagenomic binning, comparative biology and taxonomic classification.</title>
        <authorList>
            <person name="Goeker M."/>
        </authorList>
    </citation>
    <scope>NUCLEOTIDE SEQUENCE [LARGE SCALE GENOMIC DNA]</scope>
    <source>
        <strain evidence="4 5">DSM 44599</strain>
    </source>
</reference>
<evidence type="ECO:0000313" key="5">
    <source>
        <dbReference type="Proteomes" id="UP000252586"/>
    </source>
</evidence>
<dbReference type="AlphaFoldDB" id="A0A366DN55"/>
<dbReference type="InterPro" id="IPR056463">
    <property type="entry name" value="DUF7373_C"/>
</dbReference>
<feature type="signal peptide" evidence="1">
    <location>
        <begin position="1"/>
        <end position="25"/>
    </location>
</feature>
<accession>A0A366DN55</accession>
<dbReference type="PROSITE" id="PS51257">
    <property type="entry name" value="PROKAR_LIPOPROTEIN"/>
    <property type="match status" value="1"/>
</dbReference>
<dbReference type="EMBL" id="QNRE01000004">
    <property type="protein sequence ID" value="RBO91533.1"/>
    <property type="molecule type" value="Genomic_DNA"/>
</dbReference>
<dbReference type="InterPro" id="IPR055797">
    <property type="entry name" value="DUF7373"/>
</dbReference>
<dbReference type="Proteomes" id="UP000252586">
    <property type="component" value="Unassembled WGS sequence"/>
</dbReference>
<organism evidence="4 5">
    <name type="scientific">Nocardia puris</name>
    <dbReference type="NCBI Taxonomy" id="208602"/>
    <lineage>
        <taxon>Bacteria</taxon>
        <taxon>Bacillati</taxon>
        <taxon>Actinomycetota</taxon>
        <taxon>Actinomycetes</taxon>
        <taxon>Mycobacteriales</taxon>
        <taxon>Nocardiaceae</taxon>
        <taxon>Nocardia</taxon>
    </lineage>
</organism>
<evidence type="ECO:0000259" key="3">
    <source>
        <dbReference type="Pfam" id="PF24092"/>
    </source>
</evidence>
<name>A0A366DN55_9NOCA</name>
<dbReference type="OrthoDB" id="4569937at2"/>
<comment type="caution">
    <text evidence="4">The sequence shown here is derived from an EMBL/GenBank/DDBJ whole genome shotgun (WGS) entry which is preliminary data.</text>
</comment>
<dbReference type="RefSeq" id="WP_147265829.1">
    <property type="nucleotide sequence ID" value="NZ_QNRE01000004.1"/>
</dbReference>
<dbReference type="Pfam" id="PF24092">
    <property type="entry name" value="DUF7373_C"/>
    <property type="match status" value="1"/>
</dbReference>
<proteinExistence type="predicted"/>
<evidence type="ECO:0000313" key="4">
    <source>
        <dbReference type="EMBL" id="RBO91533.1"/>
    </source>
</evidence>
<feature type="chain" id="PRO_5016735694" description="PknH-like protein" evidence="1">
    <location>
        <begin position="26"/>
        <end position="408"/>
    </location>
</feature>